<proteinExistence type="predicted"/>
<evidence type="ECO:0000256" key="1">
    <source>
        <dbReference type="SAM" id="MobiDB-lite"/>
    </source>
</evidence>
<organism evidence="2 3">
    <name type="scientific">Lophiotrema nucula</name>
    <dbReference type="NCBI Taxonomy" id="690887"/>
    <lineage>
        <taxon>Eukaryota</taxon>
        <taxon>Fungi</taxon>
        <taxon>Dikarya</taxon>
        <taxon>Ascomycota</taxon>
        <taxon>Pezizomycotina</taxon>
        <taxon>Dothideomycetes</taxon>
        <taxon>Pleosporomycetidae</taxon>
        <taxon>Pleosporales</taxon>
        <taxon>Lophiotremataceae</taxon>
        <taxon>Lophiotrema</taxon>
    </lineage>
</organism>
<reference evidence="2" key="1">
    <citation type="journal article" date="2020" name="Stud. Mycol.">
        <title>101 Dothideomycetes genomes: a test case for predicting lifestyles and emergence of pathogens.</title>
        <authorList>
            <person name="Haridas S."/>
            <person name="Albert R."/>
            <person name="Binder M."/>
            <person name="Bloem J."/>
            <person name="Labutti K."/>
            <person name="Salamov A."/>
            <person name="Andreopoulos B."/>
            <person name="Baker S."/>
            <person name="Barry K."/>
            <person name="Bills G."/>
            <person name="Bluhm B."/>
            <person name="Cannon C."/>
            <person name="Castanera R."/>
            <person name="Culley D."/>
            <person name="Daum C."/>
            <person name="Ezra D."/>
            <person name="Gonzalez J."/>
            <person name="Henrissat B."/>
            <person name="Kuo A."/>
            <person name="Liang C."/>
            <person name="Lipzen A."/>
            <person name="Lutzoni F."/>
            <person name="Magnuson J."/>
            <person name="Mondo S."/>
            <person name="Nolan M."/>
            <person name="Ohm R."/>
            <person name="Pangilinan J."/>
            <person name="Park H.-J."/>
            <person name="Ramirez L."/>
            <person name="Alfaro M."/>
            <person name="Sun H."/>
            <person name="Tritt A."/>
            <person name="Yoshinaga Y."/>
            <person name="Zwiers L.-H."/>
            <person name="Turgeon B."/>
            <person name="Goodwin S."/>
            <person name="Spatafora J."/>
            <person name="Crous P."/>
            <person name="Grigoriev I."/>
        </authorList>
    </citation>
    <scope>NUCLEOTIDE SEQUENCE</scope>
    <source>
        <strain evidence="2">CBS 627.86</strain>
    </source>
</reference>
<dbReference type="AlphaFoldDB" id="A0A6A5YYF9"/>
<dbReference type="EMBL" id="ML977332">
    <property type="protein sequence ID" value="KAF2111926.1"/>
    <property type="molecule type" value="Genomic_DNA"/>
</dbReference>
<feature type="region of interest" description="Disordered" evidence="1">
    <location>
        <begin position="318"/>
        <end position="348"/>
    </location>
</feature>
<evidence type="ECO:0000313" key="3">
    <source>
        <dbReference type="Proteomes" id="UP000799770"/>
    </source>
</evidence>
<protein>
    <submittedName>
        <fullName evidence="2">Uncharacterized protein</fullName>
    </submittedName>
</protein>
<name>A0A6A5YYF9_9PLEO</name>
<sequence length="367" mass="41194">MALPLIILRPGVTLDETLREVTVSFTVHEGISHDGKHCKVIAPHRKPDKQNMALDTKMFLLALVTVFAALSRLPLELFAVIFLVDCICRTAIKLESSHLEKLLIQDTKDLNEAPPLSTAMVRYHAPFSGYHLVFTLRGLEIMHNIAHITSDITSATPDAHLTVHNAMLHTVQSQAQMLRQKDDEMKEMLADDIKINAMRAERLSFLQSQLARKNNELTDLKRLSGMKNLTIDLLSSYMYLNENGADTTMRDDIKDTVNMKVVKDKTEGYEKQVGIMEGLIALLETNSGDLKTERDGLLRQLDLANSFVSQQAEALQRYQDEGYGSRTMSDQSDQSDTGSDDDELPPAMAEIRRLIKAGKMPGRRSDE</sequence>
<keyword evidence="3" id="KW-1185">Reference proteome</keyword>
<dbReference type="Proteomes" id="UP000799770">
    <property type="component" value="Unassembled WGS sequence"/>
</dbReference>
<evidence type="ECO:0000313" key="2">
    <source>
        <dbReference type="EMBL" id="KAF2111926.1"/>
    </source>
</evidence>
<accession>A0A6A5YYF9</accession>
<gene>
    <name evidence="2" type="ORF">BDV96DRAFT_602408</name>
</gene>